<gene>
    <name evidence="2" type="ORF">RM532_03390</name>
</gene>
<reference evidence="2 3" key="1">
    <citation type="submission" date="2023-09" db="EMBL/GenBank/DDBJ databases">
        <authorList>
            <person name="Rey-Velasco X."/>
        </authorList>
    </citation>
    <scope>NUCLEOTIDE SEQUENCE [LARGE SCALE GENOMIC DNA]</scope>
    <source>
        <strain evidence="2 3">W335</strain>
    </source>
</reference>
<keyword evidence="1" id="KW-0472">Membrane</keyword>
<evidence type="ECO:0000313" key="3">
    <source>
        <dbReference type="Proteomes" id="UP001251857"/>
    </source>
</evidence>
<feature type="transmembrane region" description="Helical" evidence="1">
    <location>
        <begin position="75"/>
        <end position="104"/>
    </location>
</feature>
<dbReference type="EMBL" id="JAVRIB010000003">
    <property type="protein sequence ID" value="MDT0633996.1"/>
    <property type="molecule type" value="Genomic_DNA"/>
</dbReference>
<comment type="caution">
    <text evidence="2">The sequence shown here is derived from an EMBL/GenBank/DDBJ whole genome shotgun (WGS) entry which is preliminary data.</text>
</comment>
<evidence type="ECO:0000313" key="2">
    <source>
        <dbReference type="EMBL" id="MDT0633996.1"/>
    </source>
</evidence>
<proteinExistence type="predicted"/>
<keyword evidence="1" id="KW-1133">Transmembrane helix</keyword>
<sequence>MADNEGSILMGMIWMAVISLLLFWLPLLGPLLAGIVGGRTAGGVGAGLLAAVLPALALSGLLFLMGTALTGLPVIGLIAGAGVFVLIAFQMVPLLIGAFIGGLLT</sequence>
<evidence type="ECO:0000256" key="1">
    <source>
        <dbReference type="SAM" id="Phobius"/>
    </source>
</evidence>
<protein>
    <submittedName>
        <fullName evidence="2">Uncharacterized protein</fullName>
    </submittedName>
</protein>
<dbReference type="Proteomes" id="UP001251857">
    <property type="component" value="Unassembled WGS sequence"/>
</dbReference>
<keyword evidence="1" id="KW-0812">Transmembrane</keyword>
<name>A0ABU3BXZ5_9GAMM</name>
<feature type="transmembrane region" description="Helical" evidence="1">
    <location>
        <begin position="48"/>
        <end position="69"/>
    </location>
</feature>
<organism evidence="2 3">
    <name type="scientific">Spectribacter hydrogenoxidans</name>
    <dbReference type="NCBI Taxonomy" id="3075608"/>
    <lineage>
        <taxon>Bacteria</taxon>
        <taxon>Pseudomonadati</taxon>
        <taxon>Pseudomonadota</taxon>
        <taxon>Gammaproteobacteria</taxon>
        <taxon>Salinisphaerales</taxon>
        <taxon>Salinisphaeraceae</taxon>
        <taxon>Spectribacter</taxon>
    </lineage>
</organism>
<dbReference type="RefSeq" id="WP_311651733.1">
    <property type="nucleotide sequence ID" value="NZ_JAVRIB010000003.1"/>
</dbReference>
<keyword evidence="3" id="KW-1185">Reference proteome</keyword>
<accession>A0ABU3BXZ5</accession>
<feature type="transmembrane region" description="Helical" evidence="1">
    <location>
        <begin position="12"/>
        <end position="36"/>
    </location>
</feature>